<dbReference type="EMBL" id="CP036267">
    <property type="protein sequence ID" value="QDT31709.1"/>
    <property type="molecule type" value="Genomic_DNA"/>
</dbReference>
<feature type="chain" id="PRO_5022145905" evidence="1">
    <location>
        <begin position="23"/>
        <end position="152"/>
    </location>
</feature>
<accession>A0A517QJ81</accession>
<gene>
    <name evidence="2" type="ORF">Mal48_09440</name>
</gene>
<reference evidence="2 3" key="1">
    <citation type="submission" date="2019-02" db="EMBL/GenBank/DDBJ databases">
        <title>Deep-cultivation of Planctomycetes and their phenomic and genomic characterization uncovers novel biology.</title>
        <authorList>
            <person name="Wiegand S."/>
            <person name="Jogler M."/>
            <person name="Boedeker C."/>
            <person name="Pinto D."/>
            <person name="Vollmers J."/>
            <person name="Rivas-Marin E."/>
            <person name="Kohn T."/>
            <person name="Peeters S.H."/>
            <person name="Heuer A."/>
            <person name="Rast P."/>
            <person name="Oberbeckmann S."/>
            <person name="Bunk B."/>
            <person name="Jeske O."/>
            <person name="Meyerdierks A."/>
            <person name="Storesund J.E."/>
            <person name="Kallscheuer N."/>
            <person name="Luecker S."/>
            <person name="Lage O.M."/>
            <person name="Pohl T."/>
            <person name="Merkel B.J."/>
            <person name="Hornburger P."/>
            <person name="Mueller R.-W."/>
            <person name="Bruemmer F."/>
            <person name="Labrenz M."/>
            <person name="Spormann A.M."/>
            <person name="Op den Camp H."/>
            <person name="Overmann J."/>
            <person name="Amann R."/>
            <person name="Jetten M.S.M."/>
            <person name="Mascher T."/>
            <person name="Medema M.H."/>
            <person name="Devos D.P."/>
            <person name="Kaster A.-K."/>
            <person name="Ovreas L."/>
            <person name="Rohde M."/>
            <person name="Galperin M.Y."/>
            <person name="Jogler C."/>
        </authorList>
    </citation>
    <scope>NUCLEOTIDE SEQUENCE [LARGE SCALE GENOMIC DNA]</scope>
    <source>
        <strain evidence="2 3">Mal48</strain>
    </source>
</reference>
<organism evidence="2 3">
    <name type="scientific">Thalassoglobus polymorphus</name>
    <dbReference type="NCBI Taxonomy" id="2527994"/>
    <lineage>
        <taxon>Bacteria</taxon>
        <taxon>Pseudomonadati</taxon>
        <taxon>Planctomycetota</taxon>
        <taxon>Planctomycetia</taxon>
        <taxon>Planctomycetales</taxon>
        <taxon>Planctomycetaceae</taxon>
        <taxon>Thalassoglobus</taxon>
    </lineage>
</organism>
<keyword evidence="3" id="KW-1185">Reference proteome</keyword>
<dbReference type="Proteomes" id="UP000315724">
    <property type="component" value="Chromosome"/>
</dbReference>
<dbReference type="KEGG" id="tpol:Mal48_09440"/>
<protein>
    <submittedName>
        <fullName evidence="2">Uncharacterized protein</fullName>
    </submittedName>
</protein>
<sequence precursor="true">MKLIQSILLFSLFASLSTSVEAGLFSVKSKPAGCYDNVECAPCSYTCCPEVKTKKVKKHCWEVECEPVCIPEVQCPLFNFFRKNKCEPCNEVDVYGRPLSSLRAKVRVVKKLKKVEYECEECVVEWNVQCLSAGSRKSRDTTGVESGCCQIR</sequence>
<dbReference type="AlphaFoldDB" id="A0A517QJ81"/>
<evidence type="ECO:0000313" key="2">
    <source>
        <dbReference type="EMBL" id="QDT31709.1"/>
    </source>
</evidence>
<name>A0A517QJ81_9PLAN</name>
<proteinExistence type="predicted"/>
<feature type="signal peptide" evidence="1">
    <location>
        <begin position="1"/>
        <end position="22"/>
    </location>
</feature>
<keyword evidence="1" id="KW-0732">Signal</keyword>
<evidence type="ECO:0000256" key="1">
    <source>
        <dbReference type="SAM" id="SignalP"/>
    </source>
</evidence>
<evidence type="ECO:0000313" key="3">
    <source>
        <dbReference type="Proteomes" id="UP000315724"/>
    </source>
</evidence>